<accession>A0A507DXH8</accession>
<feature type="compositionally biased region" description="Low complexity" evidence="1">
    <location>
        <begin position="26"/>
        <end position="48"/>
    </location>
</feature>
<dbReference type="AlphaFoldDB" id="A0A507DXH8"/>
<organism evidence="3 4">
    <name type="scientific">Powellomyces hirtus</name>
    <dbReference type="NCBI Taxonomy" id="109895"/>
    <lineage>
        <taxon>Eukaryota</taxon>
        <taxon>Fungi</taxon>
        <taxon>Fungi incertae sedis</taxon>
        <taxon>Chytridiomycota</taxon>
        <taxon>Chytridiomycota incertae sedis</taxon>
        <taxon>Chytridiomycetes</taxon>
        <taxon>Spizellomycetales</taxon>
        <taxon>Powellomycetaceae</taxon>
        <taxon>Powellomyces</taxon>
    </lineage>
</organism>
<comment type="caution">
    <text evidence="3">The sequence shown here is derived from an EMBL/GenBank/DDBJ whole genome shotgun (WGS) entry which is preliminary data.</text>
</comment>
<protein>
    <recommendedName>
        <fullName evidence="2">GAF domain-containing protein</fullName>
    </recommendedName>
</protein>
<dbReference type="Gene3D" id="3.30.450.40">
    <property type="match status" value="2"/>
</dbReference>
<dbReference type="Pfam" id="PF01590">
    <property type="entry name" value="GAF"/>
    <property type="match status" value="2"/>
</dbReference>
<sequence>MRTLSLFGENPDGTPAAVAAVSIPRTPQSAATQKQQQQQQLQQRRNNQQPPPQPSPFSRNRSLPKLTLNVSPLTASLASHPPSQSDQQLQQPQQHPLHATTNETIQAIWAHFDAMTDVHRNTLLKGIVKRCAEAQVRAICTSLNLKMVDDDCGQVIHPETGVMTGKRSEIPGVKPRRPKPSHPSSTHPATSLLLGGTIEPTFFSALAKAAVPPTTPGSTFHIPTTAPGTAAAEKIAPATDGSFARSSTRGPGGGDVDAVGAAANINLYAKLLQSSSSDVQVLAKHLAQRRDANTTGTVAAFVGYLTRTVQTFRSVLQTLSTVSSSSDAAEIISTVFVCAKESVDAQYATLYVVDENADTDTLCVRASNWLAVNPQTTSTSCFNTGRIPTPRIYAAGALMKGEVVCVGNVKTSDQFMEDLHAGYEKLDPECILSVPLVVQRTGRVVAVLELINKARTGATPYFNDQDEFVARALGSIWSALLSPLLEAAAAYNQNLGDGGGSHGGAGGDGGGRNAHVRAIIDTASVMSTELDLADLITTIMKTVQELLSAERASLFIVDEEKQELWTTVAQGTQEIRVPLNKGIAGYVATSAKTLNIPNAYKDPRFNREIDNKTGFRTRNILCMPMRNAQGRVIGVTQIINKLPAPNTPFGKDDELLLASFSTLAGGMLDKTMILKTVQKALLQSQSTLSSLTSALLVSPVLLLHLNHAGRLISSTPHPTLTIAAGPLPSIASYETWLGADNGGLVRDIAAVYDGRGGRVYGVGEVFVNDDGLRVVVDWVVEMVPENKGLLVAVGVVNEEVRRTRAIRRYFSTEDTPHVLRSNLDKGIRGIASVVSTILPETDLDMSTPAPQVLSDLTATLSPIHQSAAQNHGLVYSQTPTTATILFHSTALGSTSVPATPSPATAARNALLTALQIRHTSPRAAIVICTGSVVSGLWGGNNNDWACIGSPTHRTHLLHALSELYTPALSPFPSSRPSTTTTTTTAFAVDTPLILVDAPTADLVAGSFHIRELDALEVVPGVRPQTPPVDGGPGAGVQIHLPDQQRQQQLMVVHQVLADGKTPLDQSVLTALICYELGLSEYRMQNFRVAAGHFEKAVAITDDAPARVMFDRCSAVMDGAVVLPDPWDGVWRWE</sequence>
<dbReference type="STRING" id="109895.A0A507DXH8"/>
<feature type="region of interest" description="Disordered" evidence="1">
    <location>
        <begin position="75"/>
        <end position="96"/>
    </location>
</feature>
<evidence type="ECO:0000259" key="2">
    <source>
        <dbReference type="SMART" id="SM00065"/>
    </source>
</evidence>
<keyword evidence="4" id="KW-1185">Reference proteome</keyword>
<dbReference type="SUPFAM" id="SSF55781">
    <property type="entry name" value="GAF domain-like"/>
    <property type="match status" value="2"/>
</dbReference>
<evidence type="ECO:0000313" key="3">
    <source>
        <dbReference type="EMBL" id="TPX56453.1"/>
    </source>
</evidence>
<feature type="domain" description="GAF" evidence="2">
    <location>
        <begin position="531"/>
        <end position="678"/>
    </location>
</feature>
<proteinExistence type="predicted"/>
<feature type="compositionally biased region" description="Low complexity" evidence="1">
    <location>
        <begin position="182"/>
        <end position="191"/>
    </location>
</feature>
<gene>
    <name evidence="3" type="ORF">PhCBS80983_g04533</name>
</gene>
<evidence type="ECO:0000256" key="1">
    <source>
        <dbReference type="SAM" id="MobiDB-lite"/>
    </source>
</evidence>
<feature type="compositionally biased region" description="Low complexity" evidence="1">
    <location>
        <begin position="79"/>
        <end position="96"/>
    </location>
</feature>
<dbReference type="PANTHER" id="PTHR43155">
    <property type="entry name" value="CYCLIC DI-GMP PHOSPHODIESTERASE PA4108-RELATED"/>
    <property type="match status" value="1"/>
</dbReference>
<feature type="region of interest" description="Disordered" evidence="1">
    <location>
        <begin position="1"/>
        <end position="63"/>
    </location>
</feature>
<dbReference type="SMART" id="SM00065">
    <property type="entry name" value="GAF"/>
    <property type="match status" value="2"/>
</dbReference>
<feature type="region of interest" description="Disordered" evidence="1">
    <location>
        <begin position="164"/>
        <end position="191"/>
    </location>
</feature>
<dbReference type="InterPro" id="IPR029016">
    <property type="entry name" value="GAF-like_dom_sf"/>
</dbReference>
<dbReference type="Proteomes" id="UP000318582">
    <property type="component" value="Unassembled WGS sequence"/>
</dbReference>
<dbReference type="EMBL" id="QEAQ01000074">
    <property type="protein sequence ID" value="TPX56453.1"/>
    <property type="molecule type" value="Genomic_DNA"/>
</dbReference>
<feature type="domain" description="GAF" evidence="2">
    <location>
        <begin position="327"/>
        <end position="495"/>
    </location>
</feature>
<name>A0A507DXH8_9FUNG</name>
<reference evidence="3 4" key="1">
    <citation type="journal article" date="2019" name="Sci. Rep.">
        <title>Comparative genomics of chytrid fungi reveal insights into the obligate biotrophic and pathogenic lifestyle of Synchytrium endobioticum.</title>
        <authorList>
            <person name="van de Vossenberg B.T.L.H."/>
            <person name="Warris S."/>
            <person name="Nguyen H.D.T."/>
            <person name="van Gent-Pelzer M.P.E."/>
            <person name="Joly D.L."/>
            <person name="van de Geest H.C."/>
            <person name="Bonants P.J.M."/>
            <person name="Smith D.S."/>
            <person name="Levesque C.A."/>
            <person name="van der Lee T.A.J."/>
        </authorList>
    </citation>
    <scope>NUCLEOTIDE SEQUENCE [LARGE SCALE GENOMIC DNA]</scope>
    <source>
        <strain evidence="3 4">CBS 809.83</strain>
    </source>
</reference>
<evidence type="ECO:0000313" key="4">
    <source>
        <dbReference type="Proteomes" id="UP000318582"/>
    </source>
</evidence>
<dbReference type="InterPro" id="IPR003018">
    <property type="entry name" value="GAF"/>
</dbReference>
<dbReference type="PANTHER" id="PTHR43155:SF2">
    <property type="entry name" value="CYCLIC DI-GMP PHOSPHODIESTERASE PA4108"/>
    <property type="match status" value="1"/>
</dbReference>